<dbReference type="InParanoid" id="E9GLN9"/>
<dbReference type="SUPFAM" id="SSF50978">
    <property type="entry name" value="WD40 repeat-like"/>
    <property type="match status" value="2"/>
</dbReference>
<organism evidence="9 10">
    <name type="scientific">Daphnia pulex</name>
    <name type="common">Water flea</name>
    <dbReference type="NCBI Taxonomy" id="6669"/>
    <lineage>
        <taxon>Eukaryota</taxon>
        <taxon>Metazoa</taxon>
        <taxon>Ecdysozoa</taxon>
        <taxon>Arthropoda</taxon>
        <taxon>Crustacea</taxon>
        <taxon>Branchiopoda</taxon>
        <taxon>Diplostraca</taxon>
        <taxon>Cladocera</taxon>
        <taxon>Anomopoda</taxon>
        <taxon>Daphniidae</taxon>
        <taxon>Daphnia</taxon>
    </lineage>
</organism>
<evidence type="ECO:0000313" key="9">
    <source>
        <dbReference type="EMBL" id="EFX79538.1"/>
    </source>
</evidence>
<gene>
    <name evidence="9" type="ORF">DAPPUDRAFT_104237</name>
</gene>
<dbReference type="SMART" id="SM00320">
    <property type="entry name" value="WD40"/>
    <property type="match status" value="9"/>
</dbReference>
<keyword evidence="4" id="KW-0819">tRNA processing</keyword>
<dbReference type="GO" id="GO:0030488">
    <property type="term" value="P:tRNA methylation"/>
    <property type="evidence" value="ECO:0000318"/>
    <property type="project" value="GO_Central"/>
</dbReference>
<accession>E9GLN9</accession>
<reference evidence="9 10" key="1">
    <citation type="journal article" date="2011" name="Science">
        <title>The ecoresponsive genome of Daphnia pulex.</title>
        <authorList>
            <person name="Colbourne J.K."/>
            <person name="Pfrender M.E."/>
            <person name="Gilbert D."/>
            <person name="Thomas W.K."/>
            <person name="Tucker A."/>
            <person name="Oakley T.H."/>
            <person name="Tokishita S."/>
            <person name="Aerts A."/>
            <person name="Arnold G.J."/>
            <person name="Basu M.K."/>
            <person name="Bauer D.J."/>
            <person name="Caceres C.E."/>
            <person name="Carmel L."/>
            <person name="Casola C."/>
            <person name="Choi J.H."/>
            <person name="Detter J.C."/>
            <person name="Dong Q."/>
            <person name="Dusheyko S."/>
            <person name="Eads B.D."/>
            <person name="Frohlich T."/>
            <person name="Geiler-Samerotte K.A."/>
            <person name="Gerlach D."/>
            <person name="Hatcher P."/>
            <person name="Jogdeo S."/>
            <person name="Krijgsveld J."/>
            <person name="Kriventseva E.V."/>
            <person name="Kultz D."/>
            <person name="Laforsch C."/>
            <person name="Lindquist E."/>
            <person name="Lopez J."/>
            <person name="Manak J.R."/>
            <person name="Muller J."/>
            <person name="Pangilinan J."/>
            <person name="Patwardhan R.P."/>
            <person name="Pitluck S."/>
            <person name="Pritham E.J."/>
            <person name="Rechtsteiner A."/>
            <person name="Rho M."/>
            <person name="Rogozin I.B."/>
            <person name="Sakarya O."/>
            <person name="Salamov A."/>
            <person name="Schaack S."/>
            <person name="Shapiro H."/>
            <person name="Shiga Y."/>
            <person name="Skalitzky C."/>
            <person name="Smith Z."/>
            <person name="Souvorov A."/>
            <person name="Sung W."/>
            <person name="Tang Z."/>
            <person name="Tsuchiya D."/>
            <person name="Tu H."/>
            <person name="Vos H."/>
            <person name="Wang M."/>
            <person name="Wolf Y.I."/>
            <person name="Yamagata H."/>
            <person name="Yamada T."/>
            <person name="Ye Y."/>
            <person name="Shaw J.R."/>
            <person name="Andrews J."/>
            <person name="Crease T.J."/>
            <person name="Tang H."/>
            <person name="Lucas S.M."/>
            <person name="Robertson H.M."/>
            <person name="Bork P."/>
            <person name="Koonin E.V."/>
            <person name="Zdobnov E.M."/>
            <person name="Grigoriev I.V."/>
            <person name="Lynch M."/>
            <person name="Boore J.L."/>
        </authorList>
    </citation>
    <scope>NUCLEOTIDE SEQUENCE [LARGE SCALE GENOMIC DNA]</scope>
</reference>
<keyword evidence="10" id="KW-1185">Reference proteome</keyword>
<evidence type="ECO:0000256" key="5">
    <source>
        <dbReference type="ARBA" id="ARBA00022737"/>
    </source>
</evidence>
<keyword evidence="3 8" id="KW-0853">WD repeat</keyword>
<dbReference type="PANTHER" id="PTHR14344:SF3">
    <property type="entry name" value="WD REPEAT-CONTAINING PROTEIN 6"/>
    <property type="match status" value="1"/>
</dbReference>
<keyword evidence="2" id="KW-0963">Cytoplasm</keyword>
<dbReference type="AlphaFoldDB" id="E9GLN9"/>
<dbReference type="Proteomes" id="UP000000305">
    <property type="component" value="Unassembled WGS sequence"/>
</dbReference>
<sequence length="1043" mass="116487">MTEFSRFIDLLSQDHCGYSKEGRNSKNRLKLPRKQFVYTTSPPMNEGCGGFINLYDFDSNELLESLDIFRGARIHGIRYSLQNKTVIVFGGKLFALVSFNDSEAALPRLKLLQKSNEADWIRDAKFVNNGDYLVKLTSHNKVIIEKTSSEAENVEVQGDEQCILYCGKILGEDLSQLTILAGTVFGNILVWAASPSQQDKCLFHRLTGHNGVIFSINYDEVSRTIISTSDDRSVRFWSLQYEDEVPNKLSLWSLFQRSKIHPKHELYGHEARVWNSVIIRQNQCDSGLVASLGEDSRICLWDLTSGKLVSKFDAHPGTSVWAAVWDSRLQLLVTAGGEGSTRIWNANHLQETSCRQLQLTEDGQVPRLVIVTSTGYYHHLVASQLGIIYGWDSHAQIWVSLFQDERLGNGSVLDSDGRTIIFGTRTGAVFVFASGPSSLELLATHQLEKTKIYSLHLVASQQQEFMACLDNGRLLLMNVLGGSESPPRAQFILPDGKQRWPSCVLATQNRFMMGDREGSFHLYSTEKETPLQSFSHIHGKNGLTDIQSDPNGQHLYYTGGRDGRIGLWRLTDDQNQLELLSLTNTSLGWIAGLRWIDKQLTYLAFQSDRFVVWSSEQQRSLMQVPCGGGHRSWDFDVTSSGVTFLFIKDRHIYENRRPLSAVFNSSLPGRCGGHSKSICRGRFVGFHDDSPLVLTGSEDTEMRLSRLDRRSAQSLTVITKHVSSVRALAVKELACRSAGTWLCVSAGGRAQLSVGLLTLSGQGDRVHVIHRDVRSHFLRGWLRRAATNKPWIHGSDQLSLIPDPETRYMDVDVVDRGDSNFHIIAACSDSFIRIFDLSLEGGRLDLFHELNFHNCCVLLVKVVADPDGNTILFSAGTDGRLAVWDVTVVEEDKAMEPLGSLSIHQSGINSLDCQWIDLNRMLVLTGGDDNALICTKVEISCERSLLRLIDQQKLFPHAAQISGVALLGHNLCLSVSLDQRLILWKREDTRLTWLSAVCCDVSDIQGLHVSAGATKTLSKVLVYGQGIQVFEVDDDSLNIAHTI</sequence>
<evidence type="ECO:0000256" key="1">
    <source>
        <dbReference type="ARBA" id="ARBA00004496"/>
    </source>
</evidence>
<dbReference type="InterPro" id="IPR051973">
    <property type="entry name" value="tRNA_Anticodon_Mtase-Reg"/>
</dbReference>
<dbReference type="EMBL" id="GL732551">
    <property type="protein sequence ID" value="EFX79538.1"/>
    <property type="molecule type" value="Genomic_DNA"/>
</dbReference>
<dbReference type="PROSITE" id="PS50294">
    <property type="entry name" value="WD_REPEATS_REGION"/>
    <property type="match status" value="1"/>
</dbReference>
<dbReference type="GO" id="GO:0005737">
    <property type="term" value="C:cytoplasm"/>
    <property type="evidence" value="ECO:0000318"/>
    <property type="project" value="GO_Central"/>
</dbReference>
<protein>
    <recommendedName>
        <fullName evidence="7">tRNA (34-2'-O)-methyltransferase regulator WDR6</fullName>
    </recommendedName>
</protein>
<proteinExistence type="inferred from homology"/>
<dbReference type="InterPro" id="IPR036322">
    <property type="entry name" value="WD40_repeat_dom_sf"/>
</dbReference>
<dbReference type="Pfam" id="PF00400">
    <property type="entry name" value="WD40"/>
    <property type="match status" value="3"/>
</dbReference>
<dbReference type="InterPro" id="IPR001680">
    <property type="entry name" value="WD40_rpt"/>
</dbReference>
<comment type="similarity">
    <text evidence="6">Belongs to the WD repeat WDR6 family.</text>
</comment>
<evidence type="ECO:0000256" key="2">
    <source>
        <dbReference type="ARBA" id="ARBA00022490"/>
    </source>
</evidence>
<feature type="repeat" description="WD" evidence="8">
    <location>
        <begin position="206"/>
        <end position="247"/>
    </location>
</feature>
<dbReference type="OMA" id="IIVWSCF"/>
<dbReference type="STRING" id="6669.E9GLN9"/>
<dbReference type="PROSITE" id="PS00678">
    <property type="entry name" value="WD_REPEATS_1"/>
    <property type="match status" value="1"/>
</dbReference>
<evidence type="ECO:0000256" key="7">
    <source>
        <dbReference type="ARBA" id="ARBA00040154"/>
    </source>
</evidence>
<dbReference type="Gene3D" id="2.130.10.10">
    <property type="entry name" value="YVTN repeat-like/Quinoprotein amine dehydrogenase"/>
    <property type="match status" value="4"/>
</dbReference>
<evidence type="ECO:0000256" key="4">
    <source>
        <dbReference type="ARBA" id="ARBA00022694"/>
    </source>
</evidence>
<dbReference type="InterPro" id="IPR019775">
    <property type="entry name" value="WD40_repeat_CS"/>
</dbReference>
<dbReference type="KEGG" id="dpx:DAPPUDRAFT_104237"/>
<evidence type="ECO:0000313" key="10">
    <source>
        <dbReference type="Proteomes" id="UP000000305"/>
    </source>
</evidence>
<evidence type="ECO:0000256" key="6">
    <source>
        <dbReference type="ARBA" id="ARBA00038255"/>
    </source>
</evidence>
<dbReference type="eggNOG" id="KOG0974">
    <property type="taxonomic scope" value="Eukaryota"/>
</dbReference>
<dbReference type="PROSITE" id="PS50082">
    <property type="entry name" value="WD_REPEATS_2"/>
    <property type="match status" value="1"/>
</dbReference>
<dbReference type="HOGENOM" id="CLU_002615_0_1_1"/>
<evidence type="ECO:0000256" key="3">
    <source>
        <dbReference type="ARBA" id="ARBA00022574"/>
    </source>
</evidence>
<dbReference type="InterPro" id="IPR015943">
    <property type="entry name" value="WD40/YVTN_repeat-like_dom_sf"/>
</dbReference>
<dbReference type="OrthoDB" id="5594999at2759"/>
<dbReference type="SUPFAM" id="SSF50998">
    <property type="entry name" value="Quinoprotein alcohol dehydrogenase-like"/>
    <property type="match status" value="1"/>
</dbReference>
<comment type="subcellular location">
    <subcellularLocation>
        <location evidence="1">Cytoplasm</location>
    </subcellularLocation>
</comment>
<name>E9GLN9_DAPPU</name>
<keyword evidence="5" id="KW-0677">Repeat</keyword>
<dbReference type="InterPro" id="IPR011047">
    <property type="entry name" value="Quinoprotein_ADH-like_sf"/>
</dbReference>
<evidence type="ECO:0000256" key="8">
    <source>
        <dbReference type="PROSITE-ProRule" id="PRU00221"/>
    </source>
</evidence>
<dbReference type="PANTHER" id="PTHR14344">
    <property type="entry name" value="WD REPEAT PROTEIN"/>
    <property type="match status" value="1"/>
</dbReference>
<dbReference type="FunCoup" id="E9GLN9">
    <property type="interactions" value="982"/>
</dbReference>